<feature type="transmembrane region" description="Helical" evidence="1">
    <location>
        <begin position="204"/>
        <end position="227"/>
    </location>
</feature>
<dbReference type="AlphaFoldDB" id="A0A1H7MCH7"/>
<keyword evidence="1" id="KW-0812">Transmembrane</keyword>
<gene>
    <name evidence="2" type="ORF">SAMN05414137_105298</name>
</gene>
<feature type="transmembrane region" description="Helical" evidence="1">
    <location>
        <begin position="176"/>
        <end position="192"/>
    </location>
</feature>
<dbReference type="STRING" id="235985.SAMN05414137_105298"/>
<keyword evidence="3" id="KW-1185">Reference proteome</keyword>
<name>A0A1H7MCH7_STRJI</name>
<dbReference type="RefSeq" id="WP_143094304.1">
    <property type="nucleotide sequence ID" value="NZ_BBPN01000042.1"/>
</dbReference>
<sequence length="248" mass="26671">MGGLRVVGRWLHLLPLLAGLLAVGYYCFALTHVGEQDALLRTYRQAQPCRADQSVADGCYAWFPGRVTRVQQPTAQDAATVVTVRFTDGQSARLELWRPPASFDGLGVGEAASVGTVRLGWFMDLRRDVPGAVMHGPDYPGFWDAVFVNDAVFGVAFGLPLVLWGLFGLLRPRGRYPWWALCMAVASALPAINAGAEMDDAPHLFAWGAYLPTAVAAAVGLLVGLIAPAVRRALPTSPGWSPWSSGPR</sequence>
<keyword evidence="1" id="KW-1133">Transmembrane helix</keyword>
<accession>A0A1H7MCH7</accession>
<proteinExistence type="predicted"/>
<dbReference type="eggNOG" id="ENOG5031WQD">
    <property type="taxonomic scope" value="Bacteria"/>
</dbReference>
<evidence type="ECO:0000313" key="3">
    <source>
        <dbReference type="Proteomes" id="UP000183015"/>
    </source>
</evidence>
<evidence type="ECO:0000256" key="1">
    <source>
        <dbReference type="SAM" id="Phobius"/>
    </source>
</evidence>
<protein>
    <submittedName>
        <fullName evidence="2">Uncharacterized protein</fullName>
    </submittedName>
</protein>
<feature type="transmembrane region" description="Helical" evidence="1">
    <location>
        <begin position="151"/>
        <end position="169"/>
    </location>
</feature>
<keyword evidence="1" id="KW-0472">Membrane</keyword>
<dbReference type="EMBL" id="FOAZ01000005">
    <property type="protein sequence ID" value="SEL08759.1"/>
    <property type="molecule type" value="Genomic_DNA"/>
</dbReference>
<evidence type="ECO:0000313" key="2">
    <source>
        <dbReference type="EMBL" id="SEL08759.1"/>
    </source>
</evidence>
<reference evidence="3" key="1">
    <citation type="submission" date="2016-10" db="EMBL/GenBank/DDBJ databases">
        <authorList>
            <person name="Varghese N."/>
        </authorList>
    </citation>
    <scope>NUCLEOTIDE SEQUENCE [LARGE SCALE GENOMIC DNA]</scope>
    <source>
        <strain evidence="3">DSM 45096 / BCRC 16803 / CGMCC 4.1857 / CIP 109030 / JCM 12277 / KCTC 19219 / NBRC 100920 / 33214</strain>
    </source>
</reference>
<dbReference type="Proteomes" id="UP000183015">
    <property type="component" value="Unassembled WGS sequence"/>
</dbReference>
<dbReference type="OrthoDB" id="3392292at2"/>
<organism evidence="2 3">
    <name type="scientific">Streptacidiphilus jiangxiensis</name>
    <dbReference type="NCBI Taxonomy" id="235985"/>
    <lineage>
        <taxon>Bacteria</taxon>
        <taxon>Bacillati</taxon>
        <taxon>Actinomycetota</taxon>
        <taxon>Actinomycetes</taxon>
        <taxon>Kitasatosporales</taxon>
        <taxon>Streptomycetaceae</taxon>
        <taxon>Streptacidiphilus</taxon>
    </lineage>
</organism>